<dbReference type="InterPro" id="IPR055768">
    <property type="entry name" value="DUF7344"/>
</dbReference>
<gene>
    <name evidence="2" type="ORF">EAF64_12090</name>
</gene>
<dbReference type="Gene3D" id="1.10.10.10">
    <property type="entry name" value="Winged helix-like DNA-binding domain superfamily/Winged helix DNA-binding domain"/>
    <property type="match status" value="1"/>
</dbReference>
<dbReference type="Pfam" id="PF24035">
    <property type="entry name" value="DUF7344"/>
    <property type="match status" value="1"/>
</dbReference>
<organism evidence="2 3">
    <name type="scientific">Halorientalis pallida</name>
    <dbReference type="NCBI Taxonomy" id="2479928"/>
    <lineage>
        <taxon>Archaea</taxon>
        <taxon>Methanobacteriati</taxon>
        <taxon>Methanobacteriota</taxon>
        <taxon>Stenosarchaea group</taxon>
        <taxon>Halobacteria</taxon>
        <taxon>Halobacteriales</taxon>
        <taxon>Haloarculaceae</taxon>
        <taxon>Halorientalis</taxon>
    </lineage>
</organism>
<feature type="domain" description="DUF7344" evidence="1">
    <location>
        <begin position="13"/>
        <end position="89"/>
    </location>
</feature>
<protein>
    <recommendedName>
        <fullName evidence="1">DUF7344 domain-containing protein</fullName>
    </recommendedName>
</protein>
<proteinExistence type="predicted"/>
<name>A0A498KWZ2_9EURY</name>
<dbReference type="OrthoDB" id="21363at2157"/>
<evidence type="ECO:0000313" key="2">
    <source>
        <dbReference type="EMBL" id="RXK48413.1"/>
    </source>
</evidence>
<dbReference type="InterPro" id="IPR036388">
    <property type="entry name" value="WH-like_DNA-bd_sf"/>
</dbReference>
<dbReference type="Proteomes" id="UP000289691">
    <property type="component" value="Unassembled WGS sequence"/>
</dbReference>
<accession>A0A498KWZ2</accession>
<comment type="caution">
    <text evidence="2">The sequence shown here is derived from an EMBL/GenBank/DDBJ whole genome shotgun (WGS) entry which is preliminary data.</text>
</comment>
<evidence type="ECO:0000313" key="3">
    <source>
        <dbReference type="Proteomes" id="UP000289691"/>
    </source>
</evidence>
<dbReference type="AlphaFoldDB" id="A0A498KWZ2"/>
<keyword evidence="3" id="KW-1185">Reference proteome</keyword>
<sequence>MSSPPRAVDGRLEALSNHSRRFVLYYLREHGDATEQELTDVLTGWLATDAGPDVDPATHDRMHIALQHVHLPKLLECGLVEYDPDTGVVALGDYPEWVNDSLDVTFRVEAAAPGDRSQSLGDLLDR</sequence>
<evidence type="ECO:0000259" key="1">
    <source>
        <dbReference type="Pfam" id="PF24035"/>
    </source>
</evidence>
<dbReference type="RefSeq" id="WP_129069252.1">
    <property type="nucleotide sequence ID" value="NZ_RDFA01000004.1"/>
</dbReference>
<reference evidence="2 3" key="1">
    <citation type="submission" date="2019-01" db="EMBL/GenBank/DDBJ databases">
        <title>Halorientalis sp. F13-25 a new haloarchaeum isolated from hypersaline water.</title>
        <authorList>
            <person name="Ana D.-V."/>
            <person name="Cristina S.-P."/>
            <person name="Antonio V."/>
        </authorList>
    </citation>
    <scope>NUCLEOTIDE SEQUENCE [LARGE SCALE GENOMIC DNA]</scope>
    <source>
        <strain evidence="2 3">F13-25</strain>
    </source>
</reference>
<dbReference type="EMBL" id="RDFA01000004">
    <property type="protein sequence ID" value="RXK48413.1"/>
    <property type="molecule type" value="Genomic_DNA"/>
</dbReference>